<keyword evidence="2" id="KW-0344">Guanine-nucleotide releasing factor</keyword>
<dbReference type="GO" id="GO:0005085">
    <property type="term" value="F:guanyl-nucleotide exchange factor activity"/>
    <property type="evidence" value="ECO:0007669"/>
    <property type="project" value="UniProtKB-KW"/>
</dbReference>
<accession>A0A1I8PRK3</accession>
<dbReference type="SMART" id="SM00326">
    <property type="entry name" value="SH3"/>
    <property type="match status" value="1"/>
</dbReference>
<reference evidence="6" key="2">
    <citation type="submission" date="2020-05" db="UniProtKB">
        <authorList>
            <consortium name="EnsemblMetazoa"/>
        </authorList>
    </citation>
    <scope>IDENTIFICATION</scope>
    <source>
        <strain evidence="6">USDA</strain>
    </source>
</reference>
<keyword evidence="1 3" id="KW-0728">SH3 domain</keyword>
<evidence type="ECO:0000256" key="1">
    <source>
        <dbReference type="ARBA" id="ARBA00022443"/>
    </source>
</evidence>
<evidence type="ECO:0000259" key="4">
    <source>
        <dbReference type="PROSITE" id="PS50002"/>
    </source>
</evidence>
<dbReference type="EnsemblMetazoa" id="SCAU010430-RC">
    <property type="protein sequence ID" value="SCAU010430-PC"/>
    <property type="gene ID" value="SCAU010430"/>
</dbReference>
<dbReference type="SUPFAM" id="SSF50044">
    <property type="entry name" value="SH3-domain"/>
    <property type="match status" value="1"/>
</dbReference>
<evidence type="ECO:0000313" key="7">
    <source>
        <dbReference type="Proteomes" id="UP000095300"/>
    </source>
</evidence>
<dbReference type="SUPFAM" id="SSF48065">
    <property type="entry name" value="DBL homology domain (DH-domain)"/>
    <property type="match status" value="1"/>
</dbReference>
<feature type="domain" description="SH3" evidence="4">
    <location>
        <begin position="3"/>
        <end position="81"/>
    </location>
</feature>
<dbReference type="PANTHER" id="PTHR22826">
    <property type="entry name" value="RHO GUANINE EXCHANGE FACTOR-RELATED"/>
    <property type="match status" value="1"/>
</dbReference>
<dbReference type="PROSITE" id="PS50010">
    <property type="entry name" value="DH_2"/>
    <property type="match status" value="1"/>
</dbReference>
<dbReference type="EnsemblMetazoa" id="SCAU010430-RA">
    <property type="protein sequence ID" value="SCAU010430-PA"/>
    <property type="gene ID" value="SCAU010430"/>
</dbReference>
<evidence type="ECO:0000313" key="6">
    <source>
        <dbReference type="EnsemblMetazoa" id="SCAU010430-PD"/>
    </source>
</evidence>
<dbReference type="InterPro" id="IPR001452">
    <property type="entry name" value="SH3_domain"/>
</dbReference>
<dbReference type="Gene3D" id="1.20.900.10">
    <property type="entry name" value="Dbl homology (DH) domain"/>
    <property type="match status" value="1"/>
</dbReference>
<dbReference type="InterPro" id="IPR036028">
    <property type="entry name" value="SH3-like_dom_sf"/>
</dbReference>
<dbReference type="Gene3D" id="2.30.30.40">
    <property type="entry name" value="SH3 Domains"/>
    <property type="match status" value="1"/>
</dbReference>
<dbReference type="VEuPathDB" id="VectorBase:SCAU010430"/>
<dbReference type="EnsemblMetazoa" id="SCAU010430-RD">
    <property type="protein sequence ID" value="SCAU010430-PD"/>
    <property type="gene ID" value="SCAU010430"/>
</dbReference>
<reference evidence="6 7" key="1">
    <citation type="submission" date="2015-05" db="EMBL/GenBank/DDBJ databases">
        <authorList>
            <person name="Wilson R.K."/>
            <person name="Warren W.C."/>
            <person name="Olafson P."/>
        </authorList>
    </citation>
    <scope>NUCLEOTIDE SEQUENCE [LARGE SCALE GENOMIC DNA]</scope>
    <source>
        <strain evidence="6 7">USDA</strain>
    </source>
</reference>
<feature type="domain" description="DH" evidence="5">
    <location>
        <begin position="96"/>
        <end position="214"/>
    </location>
</feature>
<dbReference type="InterPro" id="IPR000219">
    <property type="entry name" value="DH_dom"/>
</dbReference>
<evidence type="ECO:0000259" key="5">
    <source>
        <dbReference type="PROSITE" id="PS50010"/>
    </source>
</evidence>
<dbReference type="EnsemblMetazoa" id="SCAU010430-RB">
    <property type="protein sequence ID" value="SCAU010430-PB"/>
    <property type="gene ID" value="SCAU010430"/>
</dbReference>
<organism evidence="6 7">
    <name type="scientific">Stomoxys calcitrans</name>
    <name type="common">Stable fly</name>
    <name type="synonym">Conops calcitrans</name>
    <dbReference type="NCBI Taxonomy" id="35570"/>
    <lineage>
        <taxon>Eukaryota</taxon>
        <taxon>Metazoa</taxon>
        <taxon>Ecdysozoa</taxon>
        <taxon>Arthropoda</taxon>
        <taxon>Hexapoda</taxon>
        <taxon>Insecta</taxon>
        <taxon>Pterygota</taxon>
        <taxon>Neoptera</taxon>
        <taxon>Endopterygota</taxon>
        <taxon>Diptera</taxon>
        <taxon>Brachycera</taxon>
        <taxon>Muscomorpha</taxon>
        <taxon>Muscoidea</taxon>
        <taxon>Muscidae</taxon>
        <taxon>Stomoxys</taxon>
    </lineage>
</organism>
<dbReference type="Pfam" id="PF00621">
    <property type="entry name" value="RhoGEF"/>
    <property type="match status" value="1"/>
</dbReference>
<protein>
    <recommendedName>
        <fullName evidence="8">DH domain-containing protein</fullName>
    </recommendedName>
</protein>
<dbReference type="InterPro" id="IPR035899">
    <property type="entry name" value="DBL_dom_sf"/>
</dbReference>
<gene>
    <name evidence="6" type="primary">106090892</name>
</gene>
<dbReference type="Pfam" id="PF07653">
    <property type="entry name" value="SH3_2"/>
    <property type="match status" value="1"/>
</dbReference>
<dbReference type="AlphaFoldDB" id="A0A1I8PRK3"/>
<sequence length="214" mass="24444">METAFDILVVNQDFKSEATDSVTLQRGDIVEVLKTSTETTESTVKKSGADSNTTAKWLVRVFGDNAKEGWVPRNILEDSSTASMLNGNDKESVDFQKKAVIRELLDTEEEFGRDLQNVVDRYIKAVDAANAPRTVRDSKDIIFGNFQQIAEFHTKVFNDGVQYYKDKPNMVVKTFLRLERDFDMHVKYCKTEPLAQEYLASNKEAFTFFQVKIK</sequence>
<dbReference type="EnsemblMetazoa" id="SCAU010430-RE">
    <property type="protein sequence ID" value="SCAU010430-PE"/>
    <property type="gene ID" value="SCAU010430"/>
</dbReference>
<dbReference type="Proteomes" id="UP000095300">
    <property type="component" value="Unassembled WGS sequence"/>
</dbReference>
<keyword evidence="7" id="KW-1185">Reference proteome</keyword>
<evidence type="ECO:0000256" key="2">
    <source>
        <dbReference type="ARBA" id="ARBA00022658"/>
    </source>
</evidence>
<name>A0A1I8PRK3_STOCA</name>
<dbReference type="GO" id="GO:0005737">
    <property type="term" value="C:cytoplasm"/>
    <property type="evidence" value="ECO:0007669"/>
    <property type="project" value="TreeGrafter"/>
</dbReference>
<evidence type="ECO:0000256" key="3">
    <source>
        <dbReference type="PROSITE-ProRule" id="PRU00192"/>
    </source>
</evidence>
<dbReference type="PROSITE" id="PS50002">
    <property type="entry name" value="SH3"/>
    <property type="match status" value="1"/>
</dbReference>
<proteinExistence type="predicted"/>
<evidence type="ECO:0008006" key="8">
    <source>
        <dbReference type="Google" id="ProtNLM"/>
    </source>
</evidence>
<dbReference type="STRING" id="35570.A0A1I8PRK3"/>
<dbReference type="InterPro" id="IPR051336">
    <property type="entry name" value="RhoGEF_Guanine_NuclExch_SF"/>
</dbReference>